<dbReference type="STRING" id="149040.A0A194WSR8"/>
<evidence type="ECO:0000313" key="2">
    <source>
        <dbReference type="Proteomes" id="UP000070700"/>
    </source>
</evidence>
<dbReference type="RefSeq" id="XP_018065079.1">
    <property type="nucleotide sequence ID" value="XM_018220493.1"/>
</dbReference>
<dbReference type="AlphaFoldDB" id="A0A194WSR8"/>
<dbReference type="Pfam" id="PF14307">
    <property type="entry name" value="Glyco_tran_WbsX"/>
    <property type="match status" value="2"/>
</dbReference>
<gene>
    <name evidence="1" type="ORF">LY89DRAFT_739719</name>
</gene>
<name>A0A194WSR8_MOLSC</name>
<dbReference type="InterPro" id="IPR032719">
    <property type="entry name" value="WbsX"/>
</dbReference>
<dbReference type="KEGG" id="psco:LY89DRAFT_739719"/>
<dbReference type="Proteomes" id="UP000070700">
    <property type="component" value="Unassembled WGS sequence"/>
</dbReference>
<dbReference type="InParanoid" id="A0A194WSR8"/>
<dbReference type="OrthoDB" id="3474152at2759"/>
<evidence type="ECO:0000313" key="1">
    <source>
        <dbReference type="EMBL" id="KUJ10724.1"/>
    </source>
</evidence>
<dbReference type="GeneID" id="28830219"/>
<dbReference type="Gene3D" id="3.20.20.80">
    <property type="entry name" value="Glycosidases"/>
    <property type="match status" value="1"/>
</dbReference>
<dbReference type="PANTHER" id="PTHR41244">
    <property type="entry name" value="RHAMNAN SYNTHESIS F"/>
    <property type="match status" value="1"/>
</dbReference>
<dbReference type="EMBL" id="KQ947428">
    <property type="protein sequence ID" value="KUJ10724.1"/>
    <property type="molecule type" value="Genomic_DNA"/>
</dbReference>
<keyword evidence="2" id="KW-1185">Reference proteome</keyword>
<sequence>MGFLSNVNLRKVAIVLGLIVLIKVLLSYQTSFPFHEHPLPQFIPSYSAPKTSPKDYSIKPVAYIFPQYYVFEDNNRLHGENFTEWVNVNKTTHNAFDLETIRPHESIGYYNGLEFQTRQRQGKFLRDSGFYGAAFHHYWFAGRPVMDHVIQAMLEDGEPDIPFMLSWANEPWTARWDGGHGGKTLIAQDYGLQQAWRKHFDWLLPFFRHPKYIKSEGKVQFMVYNPSHMGHIAPQMFAAFRQWAVEEGLGGMDIIETRWGEGSTQGPDSWRGHPPDAINEFQPHAGGRDIAKFSSLERLSRVYHRGTLACWDTTPRHPIDGQAVCLPACHPKPWQYHLVEMFRKIKSDPNPIGAENFFFVNALNEWGEGNSIEPSVQFGDGYGVAMKNAIEISDKEHIWPDSSMKTSVTHDEELATVMNQTVDVCVLVRTSPANAESEVFTLSSMLRSLQAQSNQKWRAVVFQKDRSEFPSLGKIALQALDPRIKHVVIPNNVVLPKDRTEGFTATDWVLKNLTDINEGCASAKYFLVTDGHNTYESAAFDSLSTSTADLVGLNYESRNNMWNHPDLKNTTWADRCARLEDPALNFCTPSSPTPEAFDLTATFISLPKFLSAHLSLTPSPTNTTTPLSPSTDPSFPLINDLITKRQWSFARTSPTTNACQTRHNPTYSSCLKTGNFWFDSPLYHEVGCYTTSDFIEIVGKRSPYLTDADLGFFRERGLCMRYKEGMFGNMTREMERLEKGELRKAGLR</sequence>
<reference evidence="1 2" key="1">
    <citation type="submission" date="2015-10" db="EMBL/GenBank/DDBJ databases">
        <title>Full genome of DAOMC 229536 Phialocephala scopiformis, a fungal endophyte of spruce producing the potent anti-insectan compound rugulosin.</title>
        <authorList>
            <consortium name="DOE Joint Genome Institute"/>
            <person name="Walker A.K."/>
            <person name="Frasz S.L."/>
            <person name="Seifert K.A."/>
            <person name="Miller J.D."/>
            <person name="Mondo S.J."/>
            <person name="Labutti K."/>
            <person name="Lipzen A."/>
            <person name="Dockter R."/>
            <person name="Kennedy M."/>
            <person name="Grigoriev I.V."/>
            <person name="Spatafora J.W."/>
        </authorList>
    </citation>
    <scope>NUCLEOTIDE SEQUENCE [LARGE SCALE GENOMIC DNA]</scope>
    <source>
        <strain evidence="1 2">CBS 120377</strain>
    </source>
</reference>
<dbReference type="PANTHER" id="PTHR41244:SF1">
    <property type="entry name" value="GLYCOSYLTRANSFERASE"/>
    <property type="match status" value="1"/>
</dbReference>
<protein>
    <submittedName>
        <fullName evidence="1">Uncharacterized protein</fullName>
    </submittedName>
</protein>
<proteinExistence type="predicted"/>
<accession>A0A194WSR8</accession>
<organism evidence="1 2">
    <name type="scientific">Mollisia scopiformis</name>
    <name type="common">Conifer needle endophyte fungus</name>
    <name type="synonym">Phialocephala scopiformis</name>
    <dbReference type="NCBI Taxonomy" id="149040"/>
    <lineage>
        <taxon>Eukaryota</taxon>
        <taxon>Fungi</taxon>
        <taxon>Dikarya</taxon>
        <taxon>Ascomycota</taxon>
        <taxon>Pezizomycotina</taxon>
        <taxon>Leotiomycetes</taxon>
        <taxon>Helotiales</taxon>
        <taxon>Mollisiaceae</taxon>
        <taxon>Mollisia</taxon>
    </lineage>
</organism>